<feature type="transmembrane region" description="Helical" evidence="1">
    <location>
        <begin position="6"/>
        <end position="24"/>
    </location>
</feature>
<dbReference type="InterPro" id="IPR036465">
    <property type="entry name" value="vWFA_dom_sf"/>
</dbReference>
<dbReference type="Pfam" id="PF07584">
    <property type="entry name" value="BatA"/>
    <property type="match status" value="1"/>
</dbReference>
<dbReference type="Gene3D" id="3.40.50.410">
    <property type="entry name" value="von Willebrand factor, type A domain"/>
    <property type="match status" value="1"/>
</dbReference>
<dbReference type="EMBL" id="JACQAY010000182">
    <property type="protein sequence ID" value="MBI3539767.1"/>
    <property type="molecule type" value="Genomic_DNA"/>
</dbReference>
<reference evidence="4" key="1">
    <citation type="submission" date="2020-07" db="EMBL/GenBank/DDBJ databases">
        <title>Huge and variable diversity of episymbiotic CPR bacteria and DPANN archaea in groundwater ecosystems.</title>
        <authorList>
            <person name="He C.Y."/>
            <person name="Keren R."/>
            <person name="Whittaker M."/>
            <person name="Farag I.F."/>
            <person name="Doudna J."/>
            <person name="Cate J.H.D."/>
            <person name="Banfield J.F."/>
        </authorList>
    </citation>
    <scope>NUCLEOTIDE SEQUENCE</scope>
    <source>
        <strain evidence="4">NC_groundwater_928_Pr1_S-0.2um_72_17</strain>
    </source>
</reference>
<name>A0A9D6QIT2_UNCEI</name>
<keyword evidence="1" id="KW-1133">Transmembrane helix</keyword>
<keyword evidence="1" id="KW-0472">Membrane</keyword>
<feature type="domain" description="VWFA" evidence="3">
    <location>
        <begin position="92"/>
        <end position="198"/>
    </location>
</feature>
<dbReference type="AlphaFoldDB" id="A0A9D6QIT2"/>
<feature type="transmembrane region" description="Helical" evidence="1">
    <location>
        <begin position="683"/>
        <end position="701"/>
    </location>
</feature>
<sequence length="716" mass="74189">MSFLNPLFLFGLAAASIPILIHLFTRRRPRETRFPSLEFLSEVNRSEIRRLKLRQWLLLLLRTLAVAAIALAMSRPAVKGTLGPARGAATTVVALVDQSGSMGATGAGGTAIGEARRAVEGLLATLGPEDEMLLVPYDQGPHPFSARPIADAGRLRAASQALVATARATDHARALEFAARALAESHALNRELFWISDFQATGFGAGAGGVGAGAWRAPAGPWDRARVYLMPFAAAHRANVGLTDAALEPSESGAALGVSATSYGGPPGDLSVEVRDATDNAELGRGFLPMPEQGDGSTLLPLARLPQQGGVAIIPDDALALDNRRVFAAGHAGAARVLLREDGPPSPLRLALEAGSPASGLEVTTVDATALPARIAEADVVVLDDLARMGPIEEQAVLDFHRAGGGVMVVLGGRADPAFWNGSLLRELGVGAIGPVEQAPAGAVWRLKRAIAGHPALAGFPARPGEPLSTAGFHATRALDMSAAGGGAGRGGASGAGRGGAGARVAGAARSAARVLLEFDRSRPALVEAPHALVFTAALDAQASDFPVSGAFLPLIHQSVKVLARGTAAASLTPGDRYTAPAGTGTWRIDDTSGHEVPSELVAESGATRLRSAPIEQPGLYRVLKNGALRNTFAVNPPAEESDLTPLPEATLIAGFPDGRAQVLRPGADLTRRVREARYGRELWTWFVITALMLLVAETILARWGLGARTGAETPA</sequence>
<organism evidence="4 5">
    <name type="scientific">Eiseniibacteriota bacterium</name>
    <dbReference type="NCBI Taxonomy" id="2212470"/>
    <lineage>
        <taxon>Bacteria</taxon>
        <taxon>Candidatus Eiseniibacteriota</taxon>
    </lineage>
</organism>
<dbReference type="InterPro" id="IPR002035">
    <property type="entry name" value="VWF_A"/>
</dbReference>
<accession>A0A9D6QIT2</accession>
<dbReference type="SUPFAM" id="SSF52317">
    <property type="entry name" value="Class I glutamine amidotransferase-like"/>
    <property type="match status" value="1"/>
</dbReference>
<evidence type="ECO:0000313" key="5">
    <source>
        <dbReference type="Proteomes" id="UP000807850"/>
    </source>
</evidence>
<evidence type="ECO:0000259" key="3">
    <source>
        <dbReference type="Pfam" id="PF13519"/>
    </source>
</evidence>
<feature type="domain" description="Aerotolerance regulator N-terminal" evidence="2">
    <location>
        <begin position="1"/>
        <end position="76"/>
    </location>
</feature>
<dbReference type="InterPro" id="IPR029062">
    <property type="entry name" value="Class_I_gatase-like"/>
</dbReference>
<evidence type="ECO:0000256" key="1">
    <source>
        <dbReference type="SAM" id="Phobius"/>
    </source>
</evidence>
<dbReference type="PANTHER" id="PTHR37464">
    <property type="entry name" value="BLL2463 PROTEIN"/>
    <property type="match status" value="1"/>
</dbReference>
<proteinExistence type="predicted"/>
<evidence type="ECO:0000259" key="2">
    <source>
        <dbReference type="Pfam" id="PF07584"/>
    </source>
</evidence>
<feature type="transmembrane region" description="Helical" evidence="1">
    <location>
        <begin position="56"/>
        <end position="74"/>
    </location>
</feature>
<dbReference type="Gene3D" id="3.40.50.880">
    <property type="match status" value="1"/>
</dbReference>
<dbReference type="InterPro" id="IPR011933">
    <property type="entry name" value="Double_TM_dom"/>
</dbReference>
<dbReference type="Pfam" id="PF13519">
    <property type="entry name" value="VWA_2"/>
    <property type="match status" value="1"/>
</dbReference>
<dbReference type="SUPFAM" id="SSF53300">
    <property type="entry name" value="vWA-like"/>
    <property type="match status" value="1"/>
</dbReference>
<dbReference type="InterPro" id="IPR024163">
    <property type="entry name" value="Aerotolerance_reg_N"/>
</dbReference>
<gene>
    <name evidence="4" type="ORF">HY076_05800</name>
</gene>
<keyword evidence="1" id="KW-0812">Transmembrane</keyword>
<protein>
    <submittedName>
        <fullName evidence="4">BatA domain-containing protein</fullName>
    </submittedName>
</protein>
<dbReference type="NCBIfam" id="TIGR02226">
    <property type="entry name" value="two_anch"/>
    <property type="match status" value="1"/>
</dbReference>
<evidence type="ECO:0000313" key="4">
    <source>
        <dbReference type="EMBL" id="MBI3539767.1"/>
    </source>
</evidence>
<dbReference type="PANTHER" id="PTHR37464:SF1">
    <property type="entry name" value="BLL2463 PROTEIN"/>
    <property type="match status" value="1"/>
</dbReference>
<dbReference type="Proteomes" id="UP000807850">
    <property type="component" value="Unassembled WGS sequence"/>
</dbReference>
<comment type="caution">
    <text evidence="4">The sequence shown here is derived from an EMBL/GenBank/DDBJ whole genome shotgun (WGS) entry which is preliminary data.</text>
</comment>